<sequence>MTEDHSKPCYFNASTTLLKTLIDIIAVPEIPRLPNVTPTPLPLHISSEGLEKNAPTTTEDMAAICNFSCRSALLRSARPLDLKDDMDTGKQYQRDGDDVKLKNF</sequence>
<dbReference type="AlphaFoldDB" id="A0A1I8AW22"/>
<name>A0A1I8AW22_9BILA</name>
<evidence type="ECO:0000256" key="1">
    <source>
        <dbReference type="SAM" id="MobiDB-lite"/>
    </source>
</evidence>
<protein>
    <submittedName>
        <fullName evidence="3">Uncharacterized protein</fullName>
    </submittedName>
</protein>
<evidence type="ECO:0000313" key="2">
    <source>
        <dbReference type="Proteomes" id="UP000095287"/>
    </source>
</evidence>
<organism evidence="2 3">
    <name type="scientific">Steinernema glaseri</name>
    <dbReference type="NCBI Taxonomy" id="37863"/>
    <lineage>
        <taxon>Eukaryota</taxon>
        <taxon>Metazoa</taxon>
        <taxon>Ecdysozoa</taxon>
        <taxon>Nematoda</taxon>
        <taxon>Chromadorea</taxon>
        <taxon>Rhabditida</taxon>
        <taxon>Tylenchina</taxon>
        <taxon>Panagrolaimomorpha</taxon>
        <taxon>Strongyloidoidea</taxon>
        <taxon>Steinernematidae</taxon>
        <taxon>Steinernema</taxon>
    </lineage>
</organism>
<dbReference type="Proteomes" id="UP000095287">
    <property type="component" value="Unplaced"/>
</dbReference>
<accession>A0A1I8AW22</accession>
<reference evidence="3" key="1">
    <citation type="submission" date="2016-11" db="UniProtKB">
        <authorList>
            <consortium name="WormBaseParasite"/>
        </authorList>
    </citation>
    <scope>IDENTIFICATION</scope>
</reference>
<evidence type="ECO:0000313" key="3">
    <source>
        <dbReference type="WBParaSite" id="L893_g9793.t1"/>
    </source>
</evidence>
<feature type="region of interest" description="Disordered" evidence="1">
    <location>
        <begin position="83"/>
        <end position="104"/>
    </location>
</feature>
<keyword evidence="2" id="KW-1185">Reference proteome</keyword>
<dbReference type="WBParaSite" id="L893_g9793.t1">
    <property type="protein sequence ID" value="L893_g9793.t1"/>
    <property type="gene ID" value="L893_g9793"/>
</dbReference>
<proteinExistence type="predicted"/>